<dbReference type="InterPro" id="IPR056800">
    <property type="entry name" value="vWA_Ro60"/>
</dbReference>
<keyword evidence="5" id="KW-0694">RNA-binding</keyword>
<accession>A0ABD0KGZ3</accession>
<dbReference type="EMBL" id="JACVVK020000182">
    <property type="protein sequence ID" value="KAK7486246.1"/>
    <property type="molecule type" value="Genomic_DNA"/>
</dbReference>
<dbReference type="GO" id="GO:0046872">
    <property type="term" value="F:metal ion binding"/>
    <property type="evidence" value="ECO:0007669"/>
    <property type="project" value="UniProtKB-KW"/>
</dbReference>
<dbReference type="InterPro" id="IPR040322">
    <property type="entry name" value="TROVE2"/>
</dbReference>
<evidence type="ECO:0000256" key="5">
    <source>
        <dbReference type="ARBA" id="ARBA00022884"/>
    </source>
</evidence>
<evidence type="ECO:0000313" key="9">
    <source>
        <dbReference type="Proteomes" id="UP001519460"/>
    </source>
</evidence>
<dbReference type="GO" id="GO:0005737">
    <property type="term" value="C:cytoplasm"/>
    <property type="evidence" value="ECO:0007669"/>
    <property type="project" value="UniProtKB-SubCell"/>
</dbReference>
<dbReference type="AlphaFoldDB" id="A0ABD0KGZ3"/>
<dbReference type="PROSITE" id="PS50988">
    <property type="entry name" value="TROVE"/>
    <property type="match status" value="1"/>
</dbReference>
<evidence type="ECO:0000259" key="7">
    <source>
        <dbReference type="PROSITE" id="PS50988"/>
    </source>
</evidence>
<dbReference type="InterPro" id="IPR008858">
    <property type="entry name" value="TROVE_dom"/>
</dbReference>
<keyword evidence="4" id="KW-0479">Metal-binding</keyword>
<dbReference type="PANTHER" id="PTHR14202:SF0">
    <property type="entry name" value="RNA-BINDING PROTEIN RO60"/>
    <property type="match status" value="1"/>
</dbReference>
<dbReference type="InterPro" id="IPR036465">
    <property type="entry name" value="vWFA_dom_sf"/>
</dbReference>
<comment type="similarity">
    <text evidence="2">Belongs to the Ro 60 kDa family.</text>
</comment>
<dbReference type="GO" id="GO:0003723">
    <property type="term" value="F:RNA binding"/>
    <property type="evidence" value="ECO:0007669"/>
    <property type="project" value="UniProtKB-KW"/>
</dbReference>
<evidence type="ECO:0000256" key="2">
    <source>
        <dbReference type="ARBA" id="ARBA00007814"/>
    </source>
</evidence>
<comment type="subcellular location">
    <subcellularLocation>
        <location evidence="1">Cytoplasm</location>
    </subcellularLocation>
</comment>
<keyword evidence="9" id="KW-1185">Reference proteome</keyword>
<dbReference type="SUPFAM" id="SSF140864">
    <property type="entry name" value="TROVE domain-like"/>
    <property type="match status" value="1"/>
</dbReference>
<name>A0ABD0KGZ3_9CAEN</name>
<dbReference type="Proteomes" id="UP001519460">
    <property type="component" value="Unassembled WGS sequence"/>
</dbReference>
<dbReference type="SUPFAM" id="SSF53300">
    <property type="entry name" value="vWA-like"/>
    <property type="match status" value="1"/>
</dbReference>
<keyword evidence="6" id="KW-0687">Ribonucleoprotein</keyword>
<dbReference type="InterPro" id="IPR037214">
    <property type="entry name" value="TROVE_dom_sf"/>
</dbReference>
<organism evidence="8 9">
    <name type="scientific">Batillaria attramentaria</name>
    <dbReference type="NCBI Taxonomy" id="370345"/>
    <lineage>
        <taxon>Eukaryota</taxon>
        <taxon>Metazoa</taxon>
        <taxon>Spiralia</taxon>
        <taxon>Lophotrochozoa</taxon>
        <taxon>Mollusca</taxon>
        <taxon>Gastropoda</taxon>
        <taxon>Caenogastropoda</taxon>
        <taxon>Sorbeoconcha</taxon>
        <taxon>Cerithioidea</taxon>
        <taxon>Batillariidae</taxon>
        <taxon>Batillaria</taxon>
    </lineage>
</organism>
<dbReference type="GO" id="GO:1990904">
    <property type="term" value="C:ribonucleoprotein complex"/>
    <property type="evidence" value="ECO:0007669"/>
    <property type="project" value="UniProtKB-KW"/>
</dbReference>
<comment type="caution">
    <text evidence="8">The sequence shown here is derived from an EMBL/GenBank/DDBJ whole genome shotgun (WGS) entry which is preliminary data.</text>
</comment>
<dbReference type="Pfam" id="PF25045">
    <property type="entry name" value="vWA_Ro60"/>
    <property type="match status" value="1"/>
</dbReference>
<evidence type="ECO:0000256" key="3">
    <source>
        <dbReference type="ARBA" id="ARBA00022490"/>
    </source>
</evidence>
<sequence>MSQTPDTFSRWQNPPLTEQYVRFHNTTELYCVDLSPFTCLSQEASVPCIYKSNDASRVSRHRLFDDEEKLKLVQSKLLNMEAMRKARVHPFKLLLAHHVYRQGHGEKGNLRWEPHGVILNTLETAFYQSFGLVEPTNKRILIAIDISSSMCSRFQDSPIECREAATLMAMVTARREPHCDFVGFHTKLIELNMFRDTSKKLDQLVHETHHLGFGSTDCSKPMTWARHKQKEYDAFIIYTDSETNTHRTPPWLALQKYREKMNIPNAKLIVVAMSGYPFTIAKPDDINMLDCVGFDTETPEIIREFLTGTLE</sequence>
<dbReference type="Gene3D" id="3.40.50.410">
    <property type="entry name" value="von Willebrand factor, type A domain"/>
    <property type="match status" value="1"/>
</dbReference>
<gene>
    <name evidence="8" type="ORF">BaRGS_00022569</name>
</gene>
<evidence type="ECO:0000256" key="1">
    <source>
        <dbReference type="ARBA" id="ARBA00004496"/>
    </source>
</evidence>
<proteinExistence type="inferred from homology"/>
<dbReference type="PANTHER" id="PTHR14202">
    <property type="entry name" value="60 KDA RIBONUCLEOPROTEIN SSA/RO"/>
    <property type="match status" value="1"/>
</dbReference>
<keyword evidence="3" id="KW-0963">Cytoplasm</keyword>
<evidence type="ECO:0000313" key="8">
    <source>
        <dbReference type="EMBL" id="KAK7486246.1"/>
    </source>
</evidence>
<evidence type="ECO:0000256" key="6">
    <source>
        <dbReference type="ARBA" id="ARBA00023274"/>
    </source>
</evidence>
<protein>
    <recommendedName>
        <fullName evidence="7">TROVE domain-containing protein</fullName>
    </recommendedName>
</protein>
<evidence type="ECO:0000256" key="4">
    <source>
        <dbReference type="ARBA" id="ARBA00022723"/>
    </source>
</evidence>
<feature type="domain" description="TROVE" evidence="7">
    <location>
        <begin position="1"/>
        <end position="138"/>
    </location>
</feature>
<reference evidence="8 9" key="1">
    <citation type="journal article" date="2023" name="Sci. Data">
        <title>Genome assembly of the Korean intertidal mud-creeper Batillaria attramentaria.</title>
        <authorList>
            <person name="Patra A.K."/>
            <person name="Ho P.T."/>
            <person name="Jun S."/>
            <person name="Lee S.J."/>
            <person name="Kim Y."/>
            <person name="Won Y.J."/>
        </authorList>
    </citation>
    <scope>NUCLEOTIDE SEQUENCE [LARGE SCALE GENOMIC DNA]</scope>
    <source>
        <strain evidence="8">Wonlab-2016</strain>
    </source>
</reference>